<dbReference type="Pfam" id="PF00248">
    <property type="entry name" value="Aldo_ket_red"/>
    <property type="match status" value="1"/>
</dbReference>
<evidence type="ECO:0000256" key="2">
    <source>
        <dbReference type="ARBA" id="ARBA00022857"/>
    </source>
</evidence>
<keyword evidence="6" id="KW-1185">Reference proteome</keyword>
<gene>
    <name evidence="5" type="ORF">FD07_GL001757</name>
</gene>
<dbReference type="eggNOG" id="COG0667">
    <property type="taxonomic scope" value="Bacteria"/>
</dbReference>
<evidence type="ECO:0000256" key="1">
    <source>
        <dbReference type="ARBA" id="ARBA00006515"/>
    </source>
</evidence>
<name>A0A0R1GK09_9LACO</name>
<dbReference type="PRINTS" id="PR01577">
    <property type="entry name" value="KCNABCHANNEL"/>
</dbReference>
<dbReference type="InterPro" id="IPR023210">
    <property type="entry name" value="NADP_OxRdtase_dom"/>
</dbReference>
<feature type="domain" description="NADP-dependent oxidoreductase" evidence="4">
    <location>
        <begin position="27"/>
        <end position="328"/>
    </location>
</feature>
<proteinExistence type="inferred from homology"/>
<dbReference type="Proteomes" id="UP000051176">
    <property type="component" value="Unassembled WGS sequence"/>
</dbReference>
<dbReference type="InterPro" id="IPR005399">
    <property type="entry name" value="K_chnl_volt-dep_bsu_KCNAB-rel"/>
</dbReference>
<dbReference type="OrthoDB" id="9773828at2"/>
<dbReference type="EMBL" id="AZCZ01000049">
    <property type="protein sequence ID" value="KRK34352.1"/>
    <property type="molecule type" value="Genomic_DNA"/>
</dbReference>
<dbReference type="PANTHER" id="PTHR43150:SF4">
    <property type="entry name" value="L-GLYCERALDEHYDE 3-PHOSPHATE REDUCTASE"/>
    <property type="match status" value="1"/>
</dbReference>
<comment type="similarity">
    <text evidence="1">Belongs to the shaker potassium channel beta subunit family.</text>
</comment>
<reference evidence="5 6" key="1">
    <citation type="journal article" date="2015" name="Genome Announc.">
        <title>Expanding the biotechnology potential of lactobacilli through comparative genomics of 213 strains and associated genera.</title>
        <authorList>
            <person name="Sun Z."/>
            <person name="Harris H.M."/>
            <person name="McCann A."/>
            <person name="Guo C."/>
            <person name="Argimon S."/>
            <person name="Zhang W."/>
            <person name="Yang X."/>
            <person name="Jeffery I.B."/>
            <person name="Cooney J.C."/>
            <person name="Kagawa T.F."/>
            <person name="Liu W."/>
            <person name="Song Y."/>
            <person name="Salvetti E."/>
            <person name="Wrobel A."/>
            <person name="Rasinkangas P."/>
            <person name="Parkhill J."/>
            <person name="Rea M.C."/>
            <person name="O'Sullivan O."/>
            <person name="Ritari J."/>
            <person name="Douillard F.P."/>
            <person name="Paul Ross R."/>
            <person name="Yang R."/>
            <person name="Briner A.E."/>
            <person name="Felis G.E."/>
            <person name="de Vos W.M."/>
            <person name="Barrangou R."/>
            <person name="Klaenhammer T.R."/>
            <person name="Caufield P.W."/>
            <person name="Cui Y."/>
            <person name="Zhang H."/>
            <person name="O'Toole P.W."/>
        </authorList>
    </citation>
    <scope>NUCLEOTIDE SEQUENCE [LARGE SCALE GENOMIC DNA]</scope>
    <source>
        <strain evidence="5 6">ATCC 53295</strain>
    </source>
</reference>
<protein>
    <submittedName>
        <fullName evidence="5">Aldo keto reductase family oxidoreductase</fullName>
    </submittedName>
</protein>
<evidence type="ECO:0000256" key="3">
    <source>
        <dbReference type="ARBA" id="ARBA00023002"/>
    </source>
</evidence>
<dbReference type="GO" id="GO:0016491">
    <property type="term" value="F:oxidoreductase activity"/>
    <property type="evidence" value="ECO:0007669"/>
    <property type="project" value="UniProtKB-KW"/>
</dbReference>
<evidence type="ECO:0000259" key="4">
    <source>
        <dbReference type="Pfam" id="PF00248"/>
    </source>
</evidence>
<organism evidence="5 6">
    <name type="scientific">Levilactobacillus parabrevis ATCC 53295</name>
    <dbReference type="NCBI Taxonomy" id="1267003"/>
    <lineage>
        <taxon>Bacteria</taxon>
        <taxon>Bacillati</taxon>
        <taxon>Bacillota</taxon>
        <taxon>Bacilli</taxon>
        <taxon>Lactobacillales</taxon>
        <taxon>Lactobacillaceae</taxon>
        <taxon>Levilactobacillus</taxon>
    </lineage>
</organism>
<evidence type="ECO:0000313" key="5">
    <source>
        <dbReference type="EMBL" id="KRK34352.1"/>
    </source>
</evidence>
<dbReference type="AlphaFoldDB" id="A0A0R1GK09"/>
<dbReference type="SUPFAM" id="SSF51430">
    <property type="entry name" value="NAD(P)-linked oxidoreductase"/>
    <property type="match status" value="1"/>
</dbReference>
<keyword evidence="3" id="KW-0560">Oxidoreductase</keyword>
<evidence type="ECO:0000313" key="6">
    <source>
        <dbReference type="Proteomes" id="UP000051176"/>
    </source>
</evidence>
<dbReference type="InterPro" id="IPR036812">
    <property type="entry name" value="NAD(P)_OxRdtase_dom_sf"/>
</dbReference>
<keyword evidence="2" id="KW-0521">NADP</keyword>
<sequence length="334" mass="37547">MYLADEHRYDAMQYRRSGNSGLKLSAIGLGFWHNFGSVDPFDNQRAIVHTAFDAGITYFDLANNYGPEPGSAETNFGRIMTRDMRPYRDEMVITSKAGYLMWPGPYGEWGSRKNIIASANQSLKRLQLDYVDIFYSHRPDPNTPLEETALALDQLVRQGKALYIGISNYDPQQTKAIKAIFDDLHTPYIVHQIRYSLFDRHIDRNGLLRTLADEQTGLVTFSPLAQGLLTDRYLNGIPADSRAHKSTSPFLHEDNVEHTLSTVKALNELAQQRGQSLAQMAIAWLLHQPVVSCVLVGASRPSQLQDNLKAFANTDFSTDEINQINALLAKMPQA</sequence>
<dbReference type="RefSeq" id="WP_020090378.1">
    <property type="nucleotide sequence ID" value="NZ_AZCZ01000049.1"/>
</dbReference>
<dbReference type="PATRIC" id="fig|1267003.4.peg.1851"/>
<dbReference type="PANTHER" id="PTHR43150">
    <property type="entry name" value="HYPERKINETIC, ISOFORM M"/>
    <property type="match status" value="1"/>
</dbReference>
<accession>A0A0R1GK09</accession>
<dbReference type="GO" id="GO:0051596">
    <property type="term" value="P:methylglyoxal catabolic process"/>
    <property type="evidence" value="ECO:0007669"/>
    <property type="project" value="TreeGrafter"/>
</dbReference>
<comment type="caution">
    <text evidence="5">The sequence shown here is derived from an EMBL/GenBank/DDBJ whole genome shotgun (WGS) entry which is preliminary data.</text>
</comment>
<dbReference type="STRING" id="357278.IV61_GL001975"/>
<dbReference type="Gene3D" id="3.20.20.100">
    <property type="entry name" value="NADP-dependent oxidoreductase domain"/>
    <property type="match status" value="1"/>
</dbReference>